<dbReference type="Gene3D" id="2.60.120.430">
    <property type="entry name" value="Galactose-binding lectin"/>
    <property type="match status" value="1"/>
</dbReference>
<dbReference type="Pfam" id="PF12891">
    <property type="entry name" value="Glyco_hydro_44"/>
    <property type="match status" value="1"/>
</dbReference>
<dbReference type="Proteomes" id="UP000815677">
    <property type="component" value="Unassembled WGS sequence"/>
</dbReference>
<feature type="signal peptide" evidence="1">
    <location>
        <begin position="1"/>
        <end position="17"/>
    </location>
</feature>
<dbReference type="EMBL" id="DF847305">
    <property type="protein sequence ID" value="GAT51615.1"/>
    <property type="molecule type" value="Genomic_DNA"/>
</dbReference>
<dbReference type="InterPro" id="IPR017853">
    <property type="entry name" value="GH"/>
</dbReference>
<feature type="domain" description="Glycoside hydrolase family 44 catalytic" evidence="2">
    <location>
        <begin position="315"/>
        <end position="533"/>
    </location>
</feature>
<evidence type="ECO:0000313" key="4">
    <source>
        <dbReference type="Proteomes" id="UP000815677"/>
    </source>
</evidence>
<evidence type="ECO:0000256" key="1">
    <source>
        <dbReference type="SAM" id="SignalP"/>
    </source>
</evidence>
<evidence type="ECO:0000259" key="2">
    <source>
        <dbReference type="Pfam" id="PF12891"/>
    </source>
</evidence>
<reference evidence="3" key="1">
    <citation type="submission" date="2014-09" db="EMBL/GenBank/DDBJ databases">
        <title>Genome sequence of the luminous mushroom Mycena chlorophos for searching fungal bioluminescence genes.</title>
        <authorList>
            <person name="Tanaka Y."/>
            <person name="Kasuga D."/>
            <person name="Oba Y."/>
            <person name="Hase S."/>
            <person name="Sato K."/>
            <person name="Oba Y."/>
            <person name="Sakakibara Y."/>
        </authorList>
    </citation>
    <scope>NUCLEOTIDE SEQUENCE</scope>
</reference>
<organism evidence="3 4">
    <name type="scientific">Mycena chlorophos</name>
    <name type="common">Agaric fungus</name>
    <name type="synonym">Agaricus chlorophos</name>
    <dbReference type="NCBI Taxonomy" id="658473"/>
    <lineage>
        <taxon>Eukaryota</taxon>
        <taxon>Fungi</taxon>
        <taxon>Dikarya</taxon>
        <taxon>Basidiomycota</taxon>
        <taxon>Agaricomycotina</taxon>
        <taxon>Agaricomycetes</taxon>
        <taxon>Agaricomycetidae</taxon>
        <taxon>Agaricales</taxon>
        <taxon>Marasmiineae</taxon>
        <taxon>Mycenaceae</taxon>
        <taxon>Mycena</taxon>
    </lineage>
</organism>
<dbReference type="Gene3D" id="3.20.20.80">
    <property type="entry name" value="Glycosidases"/>
    <property type="match status" value="1"/>
</dbReference>
<name>A0ABQ0LKQ3_MYCCL</name>
<dbReference type="InterPro" id="IPR024745">
    <property type="entry name" value="GH44_cat"/>
</dbReference>
<gene>
    <name evidence="3" type="ORF">MCHLO_08741</name>
</gene>
<accession>A0ABQ0LKQ3</accession>
<evidence type="ECO:0000313" key="3">
    <source>
        <dbReference type="EMBL" id="GAT51615.1"/>
    </source>
</evidence>
<proteinExistence type="predicted"/>
<protein>
    <submittedName>
        <fullName evidence="3">Endoglucanase</fullName>
    </submittedName>
</protein>
<feature type="chain" id="PRO_5046493887" evidence="1">
    <location>
        <begin position="18"/>
        <end position="753"/>
    </location>
</feature>
<keyword evidence="1" id="KW-0732">Signal</keyword>
<sequence>MLSVVALLSLVATRVLAQDITIYTDTDLAAGWEDWSWGSTINWDATDLYEGTSSVSVNSTAWSALSVYYEENWSNYGGLQFDIAGNAPDLTISLSSATDGTTSPNILLSTVSNFANITPDAFTTILIDFNNLPGLGSALGNATYDRITFQEDGNGGAYHIDNIILLQALTIAPLFLSAEPLAANTIAVSTQGKVDFSTLSVSLNGKTVGIANTSAAYVPNGSPEKSITYLTLDTLFVPGTLLIDTGVANGGNQVFNFTLPKVQYVSVVQSDNYPISPAIYGLNFPSSQQLVSDLGIGTSRWGGNAVTAYNPNGQFTNAGNDWYFENRIASPPDADAWTEMVHAGGSLSLMVVPALDWVAKDATSYSYPESVYPGQAASDPYLPDAGNGQFPNGSWVTPDPIQTRAYTPWNTSMAQTWLKGLANKPDVVTVDNEIEIASNTHQDMHPIPIDFDEELARVMNTSRAAKAAIPGVKVAAPSTCSWWYYWTSMVGFTDNAAHNNMDFLPWFLQEMAAEEKTSGQRLLDYLDIHYYFQDDTSANDADALALRLRMTRSLWDTTYVDESWIGTPPQQNTEWDNTIVQLIPRFRTLIDIYYPGTKLSISEWNSQGDTDVTGGLVVADALGIFGQQKLDMATYWPSGTVDESTPIGLAFWLYRGFNTYFGSSSAQVNLATPLPDTQGVYAGTEDGKLTLVIVNKNPDTPIAFEVDNMPVGTYFVRHFGGEAGLAQWETTIRVEAIDYVVVPAYTAVFFKEN</sequence>
<keyword evidence="4" id="KW-1185">Reference proteome</keyword>
<dbReference type="SUPFAM" id="SSF51445">
    <property type="entry name" value="(Trans)glycosidases"/>
    <property type="match status" value="1"/>
</dbReference>